<dbReference type="CDD" id="cd02440">
    <property type="entry name" value="AdoMet_MTases"/>
    <property type="match status" value="1"/>
</dbReference>
<dbReference type="PANTHER" id="PTHR43464:SF19">
    <property type="entry name" value="UBIQUINONE BIOSYNTHESIS O-METHYLTRANSFERASE, MITOCHONDRIAL"/>
    <property type="match status" value="1"/>
</dbReference>
<evidence type="ECO:0000313" key="6">
    <source>
        <dbReference type="Proteomes" id="UP000636888"/>
    </source>
</evidence>
<keyword evidence="1 5" id="KW-0489">Methyltransferase</keyword>
<reference evidence="5" key="1">
    <citation type="submission" date="2020-12" db="EMBL/GenBank/DDBJ databases">
        <title>Geomonas sp. Red875, isolated from river sediment.</title>
        <authorList>
            <person name="Xu Z."/>
            <person name="Zhang Z."/>
            <person name="Masuda Y."/>
            <person name="Itoh H."/>
            <person name="Senoo K."/>
        </authorList>
    </citation>
    <scope>NUCLEOTIDE SEQUENCE</scope>
    <source>
        <strain evidence="5">Red875</strain>
    </source>
</reference>
<sequence length="221" mass="25186">MAWDPCWEELFSQQAWAKYPGEDLIRFVARNFYRTSSRNKVRLLEVGCGPGANLWYMAREGFSVYGVDGSETAVLHARGRLDAECPGWTGAITVGDISRLPFEDGFFDAVIDNEALYCNSFEETQHMCQEMARVTRSKGKLFSRTFATGSWGDRTGERVGHNAWLVAEGPCQNKGFSRFTEHEEIGRLYRGFTVTDTVLLTRTADHRQHEIREWIVEGEKP</sequence>
<dbReference type="GO" id="GO:0008757">
    <property type="term" value="F:S-adenosylmethionine-dependent methyltransferase activity"/>
    <property type="evidence" value="ECO:0007669"/>
    <property type="project" value="InterPro"/>
</dbReference>
<accession>A0A8J7LTZ8</accession>
<dbReference type="Pfam" id="PF08241">
    <property type="entry name" value="Methyltransf_11"/>
    <property type="match status" value="1"/>
</dbReference>
<dbReference type="Proteomes" id="UP000636888">
    <property type="component" value="Unassembled WGS sequence"/>
</dbReference>
<evidence type="ECO:0000256" key="2">
    <source>
        <dbReference type="ARBA" id="ARBA00022679"/>
    </source>
</evidence>
<dbReference type="AlphaFoldDB" id="A0A8J7LTZ8"/>
<dbReference type="RefSeq" id="WP_199382007.1">
    <property type="nucleotide sequence ID" value="NZ_JAEMHM010000001.1"/>
</dbReference>
<organism evidence="5 6">
    <name type="scientific">Geomesophilobacter sediminis</name>
    <dbReference type="NCBI Taxonomy" id="2798584"/>
    <lineage>
        <taxon>Bacteria</taxon>
        <taxon>Pseudomonadati</taxon>
        <taxon>Thermodesulfobacteriota</taxon>
        <taxon>Desulfuromonadia</taxon>
        <taxon>Geobacterales</taxon>
        <taxon>Geobacteraceae</taxon>
        <taxon>Geomesophilobacter</taxon>
    </lineage>
</organism>
<dbReference type="InterPro" id="IPR013216">
    <property type="entry name" value="Methyltransf_11"/>
</dbReference>
<evidence type="ECO:0000259" key="4">
    <source>
        <dbReference type="Pfam" id="PF08241"/>
    </source>
</evidence>
<keyword evidence="6" id="KW-1185">Reference proteome</keyword>
<proteinExistence type="predicted"/>
<dbReference type="InterPro" id="IPR029063">
    <property type="entry name" value="SAM-dependent_MTases_sf"/>
</dbReference>
<comment type="caution">
    <text evidence="5">The sequence shown here is derived from an EMBL/GenBank/DDBJ whole genome shotgun (WGS) entry which is preliminary data.</text>
</comment>
<dbReference type="Gene3D" id="3.40.50.150">
    <property type="entry name" value="Vaccinia Virus protein VP39"/>
    <property type="match status" value="1"/>
</dbReference>
<protein>
    <submittedName>
        <fullName evidence="5">Class I SAM-dependent methyltransferase</fullName>
    </submittedName>
</protein>
<feature type="domain" description="Methyltransferase type 11" evidence="4">
    <location>
        <begin position="44"/>
        <end position="142"/>
    </location>
</feature>
<dbReference type="SUPFAM" id="SSF53335">
    <property type="entry name" value="S-adenosyl-L-methionine-dependent methyltransferases"/>
    <property type="match status" value="1"/>
</dbReference>
<keyword evidence="2" id="KW-0808">Transferase</keyword>
<evidence type="ECO:0000256" key="3">
    <source>
        <dbReference type="ARBA" id="ARBA00022691"/>
    </source>
</evidence>
<evidence type="ECO:0000256" key="1">
    <source>
        <dbReference type="ARBA" id="ARBA00022603"/>
    </source>
</evidence>
<evidence type="ECO:0000313" key="5">
    <source>
        <dbReference type="EMBL" id="MBJ6723160.1"/>
    </source>
</evidence>
<name>A0A8J7LTZ8_9BACT</name>
<dbReference type="GO" id="GO:0032259">
    <property type="term" value="P:methylation"/>
    <property type="evidence" value="ECO:0007669"/>
    <property type="project" value="UniProtKB-KW"/>
</dbReference>
<gene>
    <name evidence="5" type="ORF">JFN93_00435</name>
</gene>
<dbReference type="PANTHER" id="PTHR43464">
    <property type="entry name" value="METHYLTRANSFERASE"/>
    <property type="match status" value="1"/>
</dbReference>
<keyword evidence="3" id="KW-0949">S-adenosyl-L-methionine</keyword>
<dbReference type="EMBL" id="JAEMHM010000001">
    <property type="protein sequence ID" value="MBJ6723160.1"/>
    <property type="molecule type" value="Genomic_DNA"/>
</dbReference>